<sequence>QEDPLGDKVDEVATGEEGGGGMGDDVAGEEGRGEAFDPRRFPRDFVIYYGDNQGLRVHVDMGPMQEAIGREEGGGGEGEGPVAAAAEAAAGGGGEGLVTGGAFWNMLRHPDFPRFLRRAAARQMEGEGEGAGEEVGMSEEEGEEEEGEGEEEEDEEILMDELHRLDRT</sequence>
<feature type="compositionally biased region" description="Low complexity" evidence="1">
    <location>
        <begin position="80"/>
        <end position="89"/>
    </location>
</feature>
<dbReference type="Proteomes" id="UP000265515">
    <property type="component" value="Unassembled WGS sequence"/>
</dbReference>
<comment type="caution">
    <text evidence="2">The sequence shown here is derived from an EMBL/GenBank/DDBJ whole genome shotgun (WGS) entry which is preliminary data.</text>
</comment>
<evidence type="ECO:0000313" key="3">
    <source>
        <dbReference type="Proteomes" id="UP000265515"/>
    </source>
</evidence>
<keyword evidence="3" id="KW-1185">Reference proteome</keyword>
<reference evidence="2 3" key="1">
    <citation type="journal article" date="2018" name="Cell">
        <title>The Chara Genome: Secondary Complexity and Implications for Plant Terrestrialization.</title>
        <authorList>
            <person name="Nishiyama T."/>
            <person name="Sakayama H."/>
            <person name="Vries J.D."/>
            <person name="Buschmann H."/>
            <person name="Saint-Marcoux D."/>
            <person name="Ullrich K.K."/>
            <person name="Haas F.B."/>
            <person name="Vanderstraeten L."/>
            <person name="Becker D."/>
            <person name="Lang D."/>
            <person name="Vosolsobe S."/>
            <person name="Rombauts S."/>
            <person name="Wilhelmsson P.K.I."/>
            <person name="Janitza P."/>
            <person name="Kern R."/>
            <person name="Heyl A."/>
            <person name="Rumpler F."/>
            <person name="Villalobos L.I.A.C."/>
            <person name="Clay J.M."/>
            <person name="Skokan R."/>
            <person name="Toyoda A."/>
            <person name="Suzuki Y."/>
            <person name="Kagoshima H."/>
            <person name="Schijlen E."/>
            <person name="Tajeshwar N."/>
            <person name="Catarino B."/>
            <person name="Hetherington A.J."/>
            <person name="Saltykova A."/>
            <person name="Bonnot C."/>
            <person name="Breuninger H."/>
            <person name="Symeonidi A."/>
            <person name="Radhakrishnan G.V."/>
            <person name="Van Nieuwerburgh F."/>
            <person name="Deforce D."/>
            <person name="Chang C."/>
            <person name="Karol K.G."/>
            <person name="Hedrich R."/>
            <person name="Ulvskov P."/>
            <person name="Glockner G."/>
            <person name="Delwiche C.F."/>
            <person name="Petrasek J."/>
            <person name="Van de Peer Y."/>
            <person name="Friml J."/>
            <person name="Beilby M."/>
            <person name="Dolan L."/>
            <person name="Kohara Y."/>
            <person name="Sugano S."/>
            <person name="Fujiyama A."/>
            <person name="Delaux P.-M."/>
            <person name="Quint M."/>
            <person name="TheiBen G."/>
            <person name="Hagemann M."/>
            <person name="Harholt J."/>
            <person name="Dunand C."/>
            <person name="Zachgo S."/>
            <person name="Langdale J."/>
            <person name="Maumus F."/>
            <person name="Straeten D.V.D."/>
            <person name="Gould S.B."/>
            <person name="Rensing S.A."/>
        </authorList>
    </citation>
    <scope>NUCLEOTIDE SEQUENCE [LARGE SCALE GENOMIC DNA]</scope>
    <source>
        <strain evidence="2 3">S276</strain>
    </source>
</reference>
<dbReference type="AlphaFoldDB" id="A0A388JKB0"/>
<dbReference type="Gramene" id="GBG43346">
    <property type="protein sequence ID" value="GBG43346"/>
    <property type="gene ID" value="CBR_g84604"/>
</dbReference>
<feature type="compositionally biased region" description="Basic and acidic residues" evidence="1">
    <location>
        <begin position="1"/>
        <end position="11"/>
    </location>
</feature>
<feature type="region of interest" description="Disordered" evidence="1">
    <location>
        <begin position="119"/>
        <end position="168"/>
    </location>
</feature>
<feature type="region of interest" description="Disordered" evidence="1">
    <location>
        <begin position="67"/>
        <end position="93"/>
    </location>
</feature>
<name>A0A388JKB0_CHABU</name>
<feature type="region of interest" description="Disordered" evidence="1">
    <location>
        <begin position="1"/>
        <end position="37"/>
    </location>
</feature>
<feature type="non-terminal residue" evidence="2">
    <location>
        <position position="1"/>
    </location>
</feature>
<dbReference type="EMBL" id="BFEA01006254">
    <property type="protein sequence ID" value="GBG43346.1"/>
    <property type="molecule type" value="Genomic_DNA"/>
</dbReference>
<evidence type="ECO:0000256" key="1">
    <source>
        <dbReference type="SAM" id="MobiDB-lite"/>
    </source>
</evidence>
<feature type="compositionally biased region" description="Acidic residues" evidence="1">
    <location>
        <begin position="126"/>
        <end position="159"/>
    </location>
</feature>
<gene>
    <name evidence="2" type="ORF">CBR_g84604</name>
</gene>
<protein>
    <submittedName>
        <fullName evidence="2">Uncharacterized protein</fullName>
    </submittedName>
</protein>
<accession>A0A388JKB0</accession>
<proteinExistence type="predicted"/>
<organism evidence="2 3">
    <name type="scientific">Chara braunii</name>
    <name type="common">Braun's stonewort</name>
    <dbReference type="NCBI Taxonomy" id="69332"/>
    <lineage>
        <taxon>Eukaryota</taxon>
        <taxon>Viridiplantae</taxon>
        <taxon>Streptophyta</taxon>
        <taxon>Charophyceae</taxon>
        <taxon>Charales</taxon>
        <taxon>Characeae</taxon>
        <taxon>Chara</taxon>
    </lineage>
</organism>
<evidence type="ECO:0000313" key="2">
    <source>
        <dbReference type="EMBL" id="GBG43346.1"/>
    </source>
</evidence>